<gene>
    <name evidence="2" type="ORF">JCM16418_1739</name>
</gene>
<keyword evidence="3" id="KW-1185">Reference proteome</keyword>
<dbReference type="PANTHER" id="PTHR43031">
    <property type="entry name" value="FAD-DEPENDENT OXIDOREDUCTASE"/>
    <property type="match status" value="1"/>
</dbReference>
<sequence>MAIPQWKEVSTEEVEAIIKTQPRVQLIDVRELAEYREEHIKEVTLIPLSQLEVRHDEIDRNQETIVICRSGNRSSQACEFLASHGHTKLSNMTGGMLAWQGNISK</sequence>
<evidence type="ECO:0000313" key="3">
    <source>
        <dbReference type="Proteomes" id="UP000019364"/>
    </source>
</evidence>
<reference evidence="2 3" key="1">
    <citation type="journal article" date="2014" name="Genome Announc.">
        <title>Draft Genome Sequence of Paenibacillus pini JCM 16418T, Isolated from the Rhizosphere of Pine Tree.</title>
        <authorList>
            <person name="Yuki M."/>
            <person name="Oshima K."/>
            <person name="Suda W."/>
            <person name="Oshida Y."/>
            <person name="Kitamura K."/>
            <person name="Iida Y."/>
            <person name="Hattori M."/>
            <person name="Ohkuma M."/>
        </authorList>
    </citation>
    <scope>NUCLEOTIDE SEQUENCE [LARGE SCALE GENOMIC DNA]</scope>
    <source>
        <strain evidence="2 3">JCM 16418</strain>
    </source>
</reference>
<dbReference type="InterPro" id="IPR001763">
    <property type="entry name" value="Rhodanese-like_dom"/>
</dbReference>
<dbReference type="PROSITE" id="PS50206">
    <property type="entry name" value="RHODANESE_3"/>
    <property type="match status" value="1"/>
</dbReference>
<evidence type="ECO:0000259" key="1">
    <source>
        <dbReference type="PROSITE" id="PS50206"/>
    </source>
</evidence>
<dbReference type="EMBL" id="BAVZ01000004">
    <property type="protein sequence ID" value="GAF07711.1"/>
    <property type="molecule type" value="Genomic_DNA"/>
</dbReference>
<dbReference type="RefSeq" id="WP_242403748.1">
    <property type="nucleotide sequence ID" value="NZ_BAVZ01000004.1"/>
</dbReference>
<dbReference type="SUPFAM" id="SSF52821">
    <property type="entry name" value="Rhodanese/Cell cycle control phosphatase"/>
    <property type="match status" value="1"/>
</dbReference>
<feature type="domain" description="Rhodanese" evidence="1">
    <location>
        <begin position="20"/>
        <end position="104"/>
    </location>
</feature>
<organism evidence="2 3">
    <name type="scientific">Paenibacillus pini JCM 16418</name>
    <dbReference type="NCBI Taxonomy" id="1236976"/>
    <lineage>
        <taxon>Bacteria</taxon>
        <taxon>Bacillati</taxon>
        <taxon>Bacillota</taxon>
        <taxon>Bacilli</taxon>
        <taxon>Bacillales</taxon>
        <taxon>Paenibacillaceae</taxon>
        <taxon>Paenibacillus</taxon>
    </lineage>
</organism>
<dbReference type="SMART" id="SM00450">
    <property type="entry name" value="RHOD"/>
    <property type="match status" value="1"/>
</dbReference>
<dbReference type="AlphaFoldDB" id="W7YSV2"/>
<dbReference type="CDD" id="cd00158">
    <property type="entry name" value="RHOD"/>
    <property type="match status" value="1"/>
</dbReference>
<dbReference type="InterPro" id="IPR050229">
    <property type="entry name" value="GlpE_sulfurtransferase"/>
</dbReference>
<name>W7YSV2_9BACL</name>
<dbReference type="eggNOG" id="COG0607">
    <property type="taxonomic scope" value="Bacteria"/>
</dbReference>
<dbReference type="STRING" id="1236976.JCM16418_1739"/>
<dbReference type="PANTHER" id="PTHR43031:SF17">
    <property type="entry name" value="SULFURTRANSFERASE YTWF-RELATED"/>
    <property type="match status" value="1"/>
</dbReference>
<protein>
    <submittedName>
        <fullName evidence="2">Rhodanese domain protein</fullName>
    </submittedName>
</protein>
<dbReference type="InterPro" id="IPR036873">
    <property type="entry name" value="Rhodanese-like_dom_sf"/>
</dbReference>
<proteinExistence type="predicted"/>
<dbReference type="Pfam" id="PF00581">
    <property type="entry name" value="Rhodanese"/>
    <property type="match status" value="1"/>
</dbReference>
<accession>W7YSV2</accession>
<dbReference type="Gene3D" id="3.40.250.10">
    <property type="entry name" value="Rhodanese-like domain"/>
    <property type="match status" value="1"/>
</dbReference>
<evidence type="ECO:0000313" key="2">
    <source>
        <dbReference type="EMBL" id="GAF07711.1"/>
    </source>
</evidence>
<dbReference type="Proteomes" id="UP000019364">
    <property type="component" value="Unassembled WGS sequence"/>
</dbReference>
<comment type="caution">
    <text evidence="2">The sequence shown here is derived from an EMBL/GenBank/DDBJ whole genome shotgun (WGS) entry which is preliminary data.</text>
</comment>